<protein>
    <submittedName>
        <fullName evidence="1">Uncharacterized protein</fullName>
    </submittedName>
</protein>
<gene>
    <name evidence="1" type="ORF">C4K03_0214</name>
</gene>
<dbReference type="EMBL" id="CP027754">
    <property type="protein sequence ID" value="AZE52402.1"/>
    <property type="molecule type" value="Genomic_DNA"/>
</dbReference>
<sequence>MTLRQATAGVGSALTGASFIQFRSMYNFKDYFKR</sequence>
<organism evidence="1 2">
    <name type="scientific">Pseudomonas synxantha</name>
    <dbReference type="NCBI Taxonomy" id="47883"/>
    <lineage>
        <taxon>Bacteria</taxon>
        <taxon>Pseudomonadati</taxon>
        <taxon>Pseudomonadota</taxon>
        <taxon>Gammaproteobacteria</taxon>
        <taxon>Pseudomonadales</taxon>
        <taxon>Pseudomonadaceae</taxon>
        <taxon>Pseudomonas</taxon>
    </lineage>
</organism>
<evidence type="ECO:0000313" key="2">
    <source>
        <dbReference type="Proteomes" id="UP000268696"/>
    </source>
</evidence>
<reference evidence="1 2" key="1">
    <citation type="submission" date="2018-03" db="EMBL/GenBank/DDBJ databases">
        <title>Diversity of phytobeneficial traits revealed by whole-genome analysis of worldwide-isolated phenazine-producing Pseudomonas spp.</title>
        <authorList>
            <person name="Biessy A."/>
            <person name="Novinscak A."/>
            <person name="Blom J."/>
            <person name="Leger G."/>
            <person name="Thomashow L.S."/>
            <person name="Cazorla F.M."/>
            <person name="Josic D."/>
            <person name="Filion M."/>
        </authorList>
    </citation>
    <scope>NUCLEOTIDE SEQUENCE [LARGE SCALE GENOMIC DNA]</scope>
    <source>
        <strain evidence="1 2">30B</strain>
    </source>
</reference>
<dbReference type="Proteomes" id="UP000268696">
    <property type="component" value="Chromosome"/>
</dbReference>
<accession>A0A3G7U116</accession>
<evidence type="ECO:0000313" key="1">
    <source>
        <dbReference type="EMBL" id="AZE52402.1"/>
    </source>
</evidence>
<name>A0A3G7U116_9PSED</name>
<dbReference type="AlphaFoldDB" id="A0A3G7U116"/>
<proteinExistence type="predicted"/>